<dbReference type="InterPro" id="IPR016181">
    <property type="entry name" value="Acyl_CoA_acyltransferase"/>
</dbReference>
<accession>A0A1E5GFK0</accession>
<dbReference type="SUPFAM" id="SSF55729">
    <property type="entry name" value="Acyl-CoA N-acyltransferases (Nat)"/>
    <property type="match status" value="1"/>
</dbReference>
<dbReference type="EMBL" id="MIJZ01000013">
    <property type="protein sequence ID" value="OEG11506.1"/>
    <property type="molecule type" value="Genomic_DNA"/>
</dbReference>
<keyword evidence="3" id="KW-1185">Reference proteome</keyword>
<dbReference type="GO" id="GO:0016747">
    <property type="term" value="F:acyltransferase activity, transferring groups other than amino-acyl groups"/>
    <property type="evidence" value="ECO:0007669"/>
    <property type="project" value="InterPro"/>
</dbReference>
<name>A0A1E5GFK0_9ENTE</name>
<dbReference type="PROSITE" id="PS51186">
    <property type="entry name" value="GNAT"/>
    <property type="match status" value="1"/>
</dbReference>
<dbReference type="Pfam" id="PF00583">
    <property type="entry name" value="Acetyltransf_1"/>
    <property type="match status" value="1"/>
</dbReference>
<evidence type="ECO:0000259" key="1">
    <source>
        <dbReference type="PROSITE" id="PS51186"/>
    </source>
</evidence>
<dbReference type="STRING" id="903984.BCR21_09435"/>
<organism evidence="2 3">
    <name type="scientific">Enterococcus ureasiticus</name>
    <dbReference type="NCBI Taxonomy" id="903984"/>
    <lineage>
        <taxon>Bacteria</taxon>
        <taxon>Bacillati</taxon>
        <taxon>Bacillota</taxon>
        <taxon>Bacilli</taxon>
        <taxon>Lactobacillales</taxon>
        <taxon>Enterococcaceae</taxon>
        <taxon>Enterococcus</taxon>
    </lineage>
</organism>
<feature type="domain" description="N-acetyltransferase" evidence="1">
    <location>
        <begin position="1"/>
        <end position="156"/>
    </location>
</feature>
<gene>
    <name evidence="2" type="ORF">BCR21_09435</name>
</gene>
<dbReference type="OrthoDB" id="66776at2"/>
<comment type="caution">
    <text evidence="2">The sequence shown here is derived from an EMBL/GenBank/DDBJ whole genome shotgun (WGS) entry which is preliminary data.</text>
</comment>
<dbReference type="Gene3D" id="3.40.630.30">
    <property type="match status" value="1"/>
</dbReference>
<dbReference type="RefSeq" id="WP_069646271.1">
    <property type="nucleotide sequence ID" value="NZ_MIJZ01000013.1"/>
</dbReference>
<evidence type="ECO:0000313" key="2">
    <source>
        <dbReference type="EMBL" id="OEG11506.1"/>
    </source>
</evidence>
<proteinExistence type="predicted"/>
<reference evidence="3" key="1">
    <citation type="submission" date="2016-09" db="EMBL/GenBank/DDBJ databases">
        <authorList>
            <person name="Gulvik C.A."/>
        </authorList>
    </citation>
    <scope>NUCLEOTIDE SEQUENCE [LARGE SCALE GENOMIC DNA]</scope>
    <source>
        <strain evidence="3">DSM 23328</strain>
    </source>
</reference>
<dbReference type="AlphaFoldDB" id="A0A1E5GFK0"/>
<keyword evidence="2" id="KW-0808">Transferase</keyword>
<evidence type="ECO:0000313" key="3">
    <source>
        <dbReference type="Proteomes" id="UP000094068"/>
    </source>
</evidence>
<dbReference type="Proteomes" id="UP000094068">
    <property type="component" value="Unassembled WGS sequence"/>
</dbReference>
<dbReference type="InterPro" id="IPR000182">
    <property type="entry name" value="GNAT_dom"/>
</dbReference>
<sequence length="166" mass="19147">MFLKRYTNDFSSMIQQYQLNDEQLLFTGTPEMPIKISLENSFIHPIVGIEDGRLTNFFVLDEKKDVHLYTTNEQAILLRSFSTDERYQGKGHAKEVLRALPEFVRLHFPDVTEIILAVNKKNLAAQTLYKSAGFEHLEKIVQGEFGPLYVMNMKLNSDKKEATSND</sequence>
<protein>
    <submittedName>
        <fullName evidence="2">GNAT family N-acetyltransferase</fullName>
    </submittedName>
</protein>